<dbReference type="AlphaFoldDB" id="A0A928KTN0"/>
<dbReference type="Pfam" id="PF00571">
    <property type="entry name" value="CBS"/>
    <property type="match status" value="1"/>
</dbReference>
<dbReference type="SUPFAM" id="SSF55073">
    <property type="entry name" value="Nucleotide cyclase"/>
    <property type="match status" value="1"/>
</dbReference>
<name>A0A928KTN0_9FIRM</name>
<dbReference type="EMBL" id="SVNY01000006">
    <property type="protein sequence ID" value="MBE6834335.1"/>
    <property type="molecule type" value="Genomic_DNA"/>
</dbReference>
<dbReference type="InterPro" id="IPR050706">
    <property type="entry name" value="Cyclic-di-GMP_PDE-like"/>
</dbReference>
<organism evidence="3 4">
    <name type="scientific">Faecalispora sporosphaeroides</name>
    <dbReference type="NCBI Taxonomy" id="1549"/>
    <lineage>
        <taxon>Bacteria</taxon>
        <taxon>Bacillati</taxon>
        <taxon>Bacillota</taxon>
        <taxon>Clostridia</taxon>
        <taxon>Eubacteriales</taxon>
        <taxon>Oscillospiraceae</taxon>
        <taxon>Faecalispora</taxon>
    </lineage>
</organism>
<dbReference type="Proteomes" id="UP000754750">
    <property type="component" value="Unassembled WGS sequence"/>
</dbReference>
<evidence type="ECO:0000259" key="1">
    <source>
        <dbReference type="PROSITE" id="PS50883"/>
    </source>
</evidence>
<dbReference type="RefSeq" id="WP_326840822.1">
    <property type="nucleotide sequence ID" value="NZ_JBKWRC010000003.1"/>
</dbReference>
<sequence length="580" mass="64490">MESENSLLEIIKGRYIKPVYQPIASLRDGSILGYEALSRISLPGCEINIEELFDLATSTQRLWELERLCRTQALRNAVAKPVGTRLFLNVDPNILYDPEFISGFTSQMLREFGMNPDEVIFEITEKSSVSAVPVFISSIEHYQKQNFQIAIDDFGSGYSGLVRVCAFLPNYLKIDMGIVRKIDQDSRKKSVMTGIVKFCREAGIQVIAEGIETQEELVTLIQVGVDYGQGFFLARPSENFQRLPGEIKLLIKEARNNSLNMGGSVPVFGHVGAICSKKRALPANAPALPVYRDMCSDPSMTEVCVLNDDGTVCGLLTRQYLLGRFSGQFGYSLYYRRTVKDLVREDFLSVDSATAIDDVAAQAMERGPKNVYDAVVVTEGKQYLGIVTVRDLLNEAINIRVKNAADANPLTGLPGNNAIQRAIEEMIADDRDCAIIYLDLDNFKAYNDAYGFSCGDNMLRLLAQAMNLCCSAGDFKGHIGGDDFIILTRDTERLHELCSHIIETFSEQIQSLYSKEDWERGYIISKNRNGFAENFPIATLSIAAVTNRTVDFSQTELLSKTVAHAKKQCKQQAGHSVVIV</sequence>
<dbReference type="InterPro" id="IPR043128">
    <property type="entry name" value="Rev_trsase/Diguanyl_cyclase"/>
</dbReference>
<gene>
    <name evidence="3" type="ORF">E7512_12285</name>
</gene>
<dbReference type="Gene3D" id="3.30.70.270">
    <property type="match status" value="1"/>
</dbReference>
<dbReference type="NCBIfam" id="TIGR00254">
    <property type="entry name" value="GGDEF"/>
    <property type="match status" value="1"/>
</dbReference>
<dbReference type="SUPFAM" id="SSF141868">
    <property type="entry name" value="EAL domain-like"/>
    <property type="match status" value="1"/>
</dbReference>
<dbReference type="SUPFAM" id="SSF54631">
    <property type="entry name" value="CBS-domain pair"/>
    <property type="match status" value="1"/>
</dbReference>
<dbReference type="Gene3D" id="3.10.580.10">
    <property type="entry name" value="CBS-domain"/>
    <property type="match status" value="1"/>
</dbReference>
<dbReference type="PANTHER" id="PTHR33121:SF76">
    <property type="entry name" value="SIGNALING PROTEIN"/>
    <property type="match status" value="1"/>
</dbReference>
<protein>
    <submittedName>
        <fullName evidence="3">GGDEF domain-containing protein</fullName>
    </submittedName>
</protein>
<dbReference type="InterPro" id="IPR035919">
    <property type="entry name" value="EAL_sf"/>
</dbReference>
<dbReference type="Gene3D" id="3.20.20.450">
    <property type="entry name" value="EAL domain"/>
    <property type="match status" value="1"/>
</dbReference>
<dbReference type="CDD" id="cd01948">
    <property type="entry name" value="EAL"/>
    <property type="match status" value="1"/>
</dbReference>
<accession>A0A928KTN0</accession>
<evidence type="ECO:0000313" key="4">
    <source>
        <dbReference type="Proteomes" id="UP000754750"/>
    </source>
</evidence>
<reference evidence="3" key="1">
    <citation type="submission" date="2019-04" db="EMBL/GenBank/DDBJ databases">
        <title>Evolution of Biomass-Degrading Anaerobic Consortia Revealed by Metagenomics.</title>
        <authorList>
            <person name="Peng X."/>
        </authorList>
    </citation>
    <scope>NUCLEOTIDE SEQUENCE</scope>
    <source>
        <strain evidence="3">SIG551</strain>
    </source>
</reference>
<proteinExistence type="predicted"/>
<dbReference type="InterPro" id="IPR000160">
    <property type="entry name" value="GGDEF_dom"/>
</dbReference>
<dbReference type="InterPro" id="IPR001633">
    <property type="entry name" value="EAL_dom"/>
</dbReference>
<evidence type="ECO:0000313" key="3">
    <source>
        <dbReference type="EMBL" id="MBE6834335.1"/>
    </source>
</evidence>
<dbReference type="GO" id="GO:0071111">
    <property type="term" value="F:cyclic-guanylate-specific phosphodiesterase activity"/>
    <property type="evidence" value="ECO:0007669"/>
    <property type="project" value="InterPro"/>
</dbReference>
<dbReference type="InterPro" id="IPR000644">
    <property type="entry name" value="CBS_dom"/>
</dbReference>
<dbReference type="InterPro" id="IPR029787">
    <property type="entry name" value="Nucleotide_cyclase"/>
</dbReference>
<dbReference type="SMART" id="SM00267">
    <property type="entry name" value="GGDEF"/>
    <property type="match status" value="1"/>
</dbReference>
<evidence type="ECO:0000259" key="2">
    <source>
        <dbReference type="PROSITE" id="PS50887"/>
    </source>
</evidence>
<dbReference type="PROSITE" id="PS50883">
    <property type="entry name" value="EAL"/>
    <property type="match status" value="1"/>
</dbReference>
<dbReference type="Pfam" id="PF00563">
    <property type="entry name" value="EAL"/>
    <property type="match status" value="1"/>
</dbReference>
<dbReference type="InterPro" id="IPR046342">
    <property type="entry name" value="CBS_dom_sf"/>
</dbReference>
<dbReference type="SMART" id="SM00052">
    <property type="entry name" value="EAL"/>
    <property type="match status" value="1"/>
</dbReference>
<dbReference type="Pfam" id="PF00990">
    <property type="entry name" value="GGDEF"/>
    <property type="match status" value="1"/>
</dbReference>
<dbReference type="CDD" id="cd01949">
    <property type="entry name" value="GGDEF"/>
    <property type="match status" value="1"/>
</dbReference>
<dbReference type="PROSITE" id="PS50887">
    <property type="entry name" value="GGDEF"/>
    <property type="match status" value="1"/>
</dbReference>
<feature type="domain" description="EAL" evidence="1">
    <location>
        <begin position="1"/>
        <end position="250"/>
    </location>
</feature>
<dbReference type="PANTHER" id="PTHR33121">
    <property type="entry name" value="CYCLIC DI-GMP PHOSPHODIESTERASE PDEF"/>
    <property type="match status" value="1"/>
</dbReference>
<feature type="domain" description="GGDEF" evidence="2">
    <location>
        <begin position="431"/>
        <end position="580"/>
    </location>
</feature>
<comment type="caution">
    <text evidence="3">The sequence shown here is derived from an EMBL/GenBank/DDBJ whole genome shotgun (WGS) entry which is preliminary data.</text>
</comment>